<dbReference type="AlphaFoldDB" id="A0A4P7N9K8"/>
<protein>
    <submittedName>
        <fullName evidence="1">Uncharacterized protein</fullName>
    </submittedName>
</protein>
<proteinExistence type="predicted"/>
<sequence length="93" mass="10109">MSYMKSASQAKVIQSGAVSSSSSEAIKTSVQFIMGKTKAVWQWNGHRPKNVRKEQPTNVGCQRMSALTPTATLSYPSAPQKPRSSIVCSFMVV</sequence>
<dbReference type="Proteomes" id="UP000294847">
    <property type="component" value="Chromosome 3"/>
</dbReference>
<organism evidence="1 2">
    <name type="scientific">Pyricularia oryzae</name>
    <name type="common">Rice blast fungus</name>
    <name type="synonym">Magnaporthe oryzae</name>
    <dbReference type="NCBI Taxonomy" id="318829"/>
    <lineage>
        <taxon>Eukaryota</taxon>
        <taxon>Fungi</taxon>
        <taxon>Dikarya</taxon>
        <taxon>Ascomycota</taxon>
        <taxon>Pezizomycotina</taxon>
        <taxon>Sordariomycetes</taxon>
        <taxon>Sordariomycetidae</taxon>
        <taxon>Magnaporthales</taxon>
        <taxon>Pyriculariaceae</taxon>
        <taxon>Pyricularia</taxon>
    </lineage>
</organism>
<dbReference type="EMBL" id="CP034206">
    <property type="protein sequence ID" value="QBZ59457.1"/>
    <property type="molecule type" value="Genomic_DNA"/>
</dbReference>
<accession>A0A4P7N9K8</accession>
<evidence type="ECO:0000313" key="1">
    <source>
        <dbReference type="EMBL" id="QBZ59457.1"/>
    </source>
</evidence>
<name>A0A4P7N9K8_PYROR</name>
<gene>
    <name evidence="1" type="ORF">PoMZ_04418</name>
</gene>
<evidence type="ECO:0000313" key="2">
    <source>
        <dbReference type="Proteomes" id="UP000294847"/>
    </source>
</evidence>
<reference evidence="1 2" key="1">
    <citation type="journal article" date="2019" name="Mol. Biol. Evol.">
        <title>Blast fungal genomes show frequent chromosomal changes, gene gains and losses, and effector gene turnover.</title>
        <authorList>
            <person name="Gomez Luciano L.B."/>
            <person name="Jason Tsai I."/>
            <person name="Chuma I."/>
            <person name="Tosa Y."/>
            <person name="Chen Y.H."/>
            <person name="Li J.Y."/>
            <person name="Li M.Y."/>
            <person name="Jade Lu M.Y."/>
            <person name="Nakayashiki H."/>
            <person name="Li W.H."/>
        </authorList>
    </citation>
    <scope>NUCLEOTIDE SEQUENCE [LARGE SCALE GENOMIC DNA]</scope>
    <source>
        <strain evidence="1">MZ5-1-6</strain>
    </source>
</reference>